<dbReference type="GO" id="GO:0004222">
    <property type="term" value="F:metalloendopeptidase activity"/>
    <property type="evidence" value="ECO:0007669"/>
    <property type="project" value="InterPro"/>
</dbReference>
<gene>
    <name evidence="2" type="ORF">MNBD_ALPHA06-1084</name>
</gene>
<dbReference type="InterPro" id="IPR000718">
    <property type="entry name" value="Peptidase_M13"/>
</dbReference>
<dbReference type="GO" id="GO:0016485">
    <property type="term" value="P:protein processing"/>
    <property type="evidence" value="ECO:0007669"/>
    <property type="project" value="TreeGrafter"/>
</dbReference>
<evidence type="ECO:0000259" key="1">
    <source>
        <dbReference type="Pfam" id="PF05649"/>
    </source>
</evidence>
<sequence>MKKRLLAASAAIAVLAACNPSAPTEQAATPVAEKVAVPTELGKWGVELDQMNSEIRPGDDFFRYVNGKWLDSFVIPADKSGYGSFTVLRDRSETQVRAIIQDAAKAGADTGSPEQKIGDLYASFMDAEALEAKGLSGLQGDLDAITAASNHDDIASLMARPDMRANGLFGGFVNVDSKQTDSYIFYIGQSGLGLPNRDYYLDDDDRSKELRSGYQAHIANMLKLADVADAE</sequence>
<feature type="domain" description="Peptidase M13 N-terminal" evidence="1">
    <location>
        <begin position="57"/>
        <end position="227"/>
    </location>
</feature>
<dbReference type="InterPro" id="IPR042089">
    <property type="entry name" value="Peptidase_M13_dom_2"/>
</dbReference>
<dbReference type="AlphaFoldDB" id="A0A3B0RJL0"/>
<accession>A0A3B0RJL0</accession>
<reference evidence="2" key="1">
    <citation type="submission" date="2018-06" db="EMBL/GenBank/DDBJ databases">
        <authorList>
            <person name="Zhirakovskaya E."/>
        </authorList>
    </citation>
    <scope>NUCLEOTIDE SEQUENCE</scope>
</reference>
<dbReference type="PANTHER" id="PTHR11733">
    <property type="entry name" value="ZINC METALLOPROTEASE FAMILY M13 NEPRILYSIN-RELATED"/>
    <property type="match status" value="1"/>
</dbReference>
<name>A0A3B0RJL0_9ZZZZ</name>
<dbReference type="Gene3D" id="3.40.390.10">
    <property type="entry name" value="Collagenase (Catalytic Domain)"/>
    <property type="match status" value="1"/>
</dbReference>
<dbReference type="InterPro" id="IPR024079">
    <property type="entry name" value="MetalloPept_cat_dom_sf"/>
</dbReference>
<dbReference type="PROSITE" id="PS51257">
    <property type="entry name" value="PROKAR_LIPOPROTEIN"/>
    <property type="match status" value="1"/>
</dbReference>
<dbReference type="Pfam" id="PF05649">
    <property type="entry name" value="Peptidase_M13_N"/>
    <property type="match status" value="1"/>
</dbReference>
<dbReference type="SUPFAM" id="SSF55486">
    <property type="entry name" value="Metalloproteases ('zincins'), catalytic domain"/>
    <property type="match status" value="1"/>
</dbReference>
<organism evidence="2">
    <name type="scientific">hydrothermal vent metagenome</name>
    <dbReference type="NCBI Taxonomy" id="652676"/>
    <lineage>
        <taxon>unclassified sequences</taxon>
        <taxon>metagenomes</taxon>
        <taxon>ecological metagenomes</taxon>
    </lineage>
</organism>
<protein>
    <submittedName>
        <fullName evidence="2">Metallopeptidase</fullName>
    </submittedName>
</protein>
<dbReference type="GO" id="GO:0005886">
    <property type="term" value="C:plasma membrane"/>
    <property type="evidence" value="ECO:0007669"/>
    <property type="project" value="TreeGrafter"/>
</dbReference>
<dbReference type="PANTHER" id="PTHR11733:SF167">
    <property type="entry name" value="FI17812P1-RELATED"/>
    <property type="match status" value="1"/>
</dbReference>
<dbReference type="Gene3D" id="1.10.1380.10">
    <property type="entry name" value="Neutral endopeptidase , domain2"/>
    <property type="match status" value="1"/>
</dbReference>
<evidence type="ECO:0000313" key="2">
    <source>
        <dbReference type="EMBL" id="VAV88438.1"/>
    </source>
</evidence>
<dbReference type="EMBL" id="UOEE01000065">
    <property type="protein sequence ID" value="VAV88438.1"/>
    <property type="molecule type" value="Genomic_DNA"/>
</dbReference>
<dbReference type="InterPro" id="IPR008753">
    <property type="entry name" value="Peptidase_M13_N"/>
</dbReference>
<feature type="non-terminal residue" evidence="2">
    <location>
        <position position="231"/>
    </location>
</feature>
<proteinExistence type="predicted"/>
<dbReference type="PROSITE" id="PS51885">
    <property type="entry name" value="NEPRILYSIN"/>
    <property type="match status" value="1"/>
</dbReference>